<dbReference type="GO" id="GO:0004169">
    <property type="term" value="F:dolichyl-phosphate-mannose-protein mannosyltransferase activity"/>
    <property type="evidence" value="ECO:0007669"/>
    <property type="project" value="UniProtKB-UniRule"/>
</dbReference>
<name>A0A1M8A6I8_MALS4</name>
<comment type="catalytic activity">
    <reaction evidence="13 14">
        <text>a di-trans,poly-cis-dolichyl beta-D-mannosyl phosphate + L-seryl-[protein] = 3-O-(alpha-D-mannosyl)-L-seryl-[protein] + a di-trans,poly-cis-dolichyl phosphate + H(+)</text>
        <dbReference type="Rhea" id="RHEA:17377"/>
        <dbReference type="Rhea" id="RHEA-COMP:9863"/>
        <dbReference type="Rhea" id="RHEA-COMP:13546"/>
        <dbReference type="Rhea" id="RHEA-COMP:19498"/>
        <dbReference type="Rhea" id="RHEA-COMP:19501"/>
        <dbReference type="ChEBI" id="CHEBI:15378"/>
        <dbReference type="ChEBI" id="CHEBI:29999"/>
        <dbReference type="ChEBI" id="CHEBI:57683"/>
        <dbReference type="ChEBI" id="CHEBI:58211"/>
        <dbReference type="ChEBI" id="CHEBI:137321"/>
        <dbReference type="EC" id="2.4.1.109"/>
    </reaction>
</comment>
<evidence type="ECO:0000259" key="16">
    <source>
        <dbReference type="PROSITE" id="PS50919"/>
    </source>
</evidence>
<evidence type="ECO:0000256" key="7">
    <source>
        <dbReference type="ARBA" id="ARBA00022692"/>
    </source>
</evidence>
<feature type="region of interest" description="Disordered" evidence="15">
    <location>
        <begin position="60"/>
        <end position="85"/>
    </location>
</feature>
<keyword evidence="8" id="KW-0677">Repeat</keyword>
<protein>
    <recommendedName>
        <fullName evidence="4 14">Dolichyl-phosphate-mannose--protein mannosyltransferase</fullName>
        <ecNumber evidence="4 14">2.4.1.109</ecNumber>
    </recommendedName>
</protein>
<dbReference type="UniPathway" id="UPA00378"/>
<feature type="transmembrane region" description="Helical" evidence="14">
    <location>
        <begin position="338"/>
        <end position="359"/>
    </location>
</feature>
<keyword evidence="7 14" id="KW-0812">Transmembrane</keyword>
<evidence type="ECO:0000256" key="1">
    <source>
        <dbReference type="ARBA" id="ARBA00004477"/>
    </source>
</evidence>
<evidence type="ECO:0000256" key="4">
    <source>
        <dbReference type="ARBA" id="ARBA00012839"/>
    </source>
</evidence>
<feature type="domain" description="MIR" evidence="16">
    <location>
        <begin position="394"/>
        <end position="448"/>
    </location>
</feature>
<dbReference type="InterPro" id="IPR016093">
    <property type="entry name" value="MIR_motif"/>
</dbReference>
<feature type="transmembrane region" description="Helical" evidence="14">
    <location>
        <begin position="737"/>
        <end position="757"/>
    </location>
</feature>
<dbReference type="Pfam" id="PF16192">
    <property type="entry name" value="PMT_4TMC"/>
    <property type="match status" value="1"/>
</dbReference>
<evidence type="ECO:0000256" key="2">
    <source>
        <dbReference type="ARBA" id="ARBA00004922"/>
    </source>
</evidence>
<comment type="similarity">
    <text evidence="3 14">Belongs to the glycosyltransferase 39 family.</text>
</comment>
<keyword evidence="6 14" id="KW-0808">Transferase</keyword>
<sequence length="847" mass="96925">MTSLGSEYHAKSIPSTTYSHNPQEHSPDGSVHHSEVLSSQVNSQLTPTILPIHSKSMGHSTLSATEEMGHSRSLSSVDKIEEKQQNTRSARMSQFANAMPSNSAAMPLTERVKLWSSNDTIMLIFYTFLSILTRLYRIGSNHKVVWDEAHFGKFGSYYIRHLFYFDVHPPLGKILVAVAGWLSGFDGNYEFESGSDYPDNVPFVRMRIIMALYGIAMVPVAYMTAQSLGWNWRSKHLFTLMVLLDNGWLTISRFILLDSMLLVFTLCVVLGLVRFHACRGHPFTKVWWFWLFFTGASIGCVTSVKLVGLFATALVGLYTVEDLWNKLGDLRMPVRAYLRHWCARIVALIFVPICIYLVSFKLHFMILYKSGSGDAQMSSLFQSNLQGSELSQFPLEVALGSKVTLKNMGFGGGLLHSHIQTYPEGSQEQQVTCYHYKDTNNHFVLAPLFDEPPLPGPNDTVTEPPMIIRHGSVFRLSHVETSKSLRAHKSPAPVTKEHYEVSGHGDGTTGNSHDYWVIEIIDDLQMGKVRPEMPVHTLTTRFRLRNVQLGCYMRAANVVLPDWGWKQTEVTCVPDDQPYDTFTHWNVENHWNPRLPISTSKQRYRSPFLKDFLHLNVAMMVSNNALVPDEDKFDILASKPLEWPWMWNGLRMNGWGADQDKYYLIGNPVVWWGSTASLYVAVVLLAWYILRRQRHIIDMDPKTWADFLFGLKVGGLGWFLHYFPFLMMGRVTYIHHYLPTLYFAVIVFVHLLDHFLWNEGTARYRIDWRLFLQTGRLQAGKLNPLVQDTSAPVLGKPLSQRTKNISFGVCAALVICVFLWFKGVSFGLYGDISDWHYLKWRKTWNIY</sequence>
<dbReference type="InterPro" id="IPR003342">
    <property type="entry name" value="ArnT-like_N"/>
</dbReference>
<dbReference type="Pfam" id="PF02366">
    <property type="entry name" value="PMT"/>
    <property type="match status" value="1"/>
</dbReference>
<evidence type="ECO:0000256" key="14">
    <source>
        <dbReference type="RuleBase" id="RU367007"/>
    </source>
</evidence>
<dbReference type="GO" id="GO:0005789">
    <property type="term" value="C:endoplasmic reticulum membrane"/>
    <property type="evidence" value="ECO:0007669"/>
    <property type="project" value="UniProtKB-SubCell"/>
</dbReference>
<evidence type="ECO:0000256" key="12">
    <source>
        <dbReference type="ARBA" id="ARBA00045085"/>
    </source>
</evidence>
<reference evidence="18" key="1">
    <citation type="journal article" date="2017" name="Nucleic Acids Res.">
        <title>Proteogenomics produces comprehensive and highly accurate protein-coding gene annotation in a complete genome assembly of Malassezia sympodialis.</title>
        <authorList>
            <person name="Zhu Y."/>
            <person name="Engstroem P.G."/>
            <person name="Tellgren-Roth C."/>
            <person name="Baudo C.D."/>
            <person name="Kennell J.C."/>
            <person name="Sun S."/>
            <person name="Billmyre R.B."/>
            <person name="Schroeder M.S."/>
            <person name="Andersson A."/>
            <person name="Holm T."/>
            <person name="Sigurgeirsson B."/>
            <person name="Wu G."/>
            <person name="Sankaranarayanan S.R."/>
            <person name="Siddharthan R."/>
            <person name="Sanyal K."/>
            <person name="Lundeberg J."/>
            <person name="Nystedt B."/>
            <person name="Boekhout T."/>
            <person name="Dawson T.L. Jr."/>
            <person name="Heitman J."/>
            <person name="Scheynius A."/>
            <person name="Lehtioe J."/>
        </authorList>
    </citation>
    <scope>NUCLEOTIDE SEQUENCE [LARGE SCALE GENOMIC DNA]</scope>
    <source>
        <strain evidence="18">ATCC 42132</strain>
    </source>
</reference>
<dbReference type="FunFam" id="2.80.10.50:FF:000012">
    <property type="entry name" value="Protein O-mannosyl-transferase 1"/>
    <property type="match status" value="1"/>
</dbReference>
<evidence type="ECO:0000256" key="13">
    <source>
        <dbReference type="ARBA" id="ARBA00045102"/>
    </source>
</evidence>
<organism evidence="17 18">
    <name type="scientific">Malassezia sympodialis (strain ATCC 42132)</name>
    <name type="common">Atopic eczema-associated yeast</name>
    <dbReference type="NCBI Taxonomy" id="1230383"/>
    <lineage>
        <taxon>Eukaryota</taxon>
        <taxon>Fungi</taxon>
        <taxon>Dikarya</taxon>
        <taxon>Basidiomycota</taxon>
        <taxon>Ustilaginomycotina</taxon>
        <taxon>Malasseziomycetes</taxon>
        <taxon>Malasseziales</taxon>
        <taxon>Malasseziaceae</taxon>
        <taxon>Malassezia</taxon>
    </lineage>
</organism>
<evidence type="ECO:0000256" key="8">
    <source>
        <dbReference type="ARBA" id="ARBA00022737"/>
    </source>
</evidence>
<dbReference type="SUPFAM" id="SSF82109">
    <property type="entry name" value="MIR domain"/>
    <property type="match status" value="1"/>
</dbReference>
<evidence type="ECO:0000256" key="9">
    <source>
        <dbReference type="ARBA" id="ARBA00022824"/>
    </source>
</evidence>
<feature type="compositionally biased region" description="Basic and acidic residues" evidence="15">
    <location>
        <begin position="22"/>
        <end position="35"/>
    </location>
</feature>
<keyword evidence="11 14" id="KW-0472">Membrane</keyword>
<accession>A0A1M8A6I8</accession>
<feature type="transmembrane region" description="Helical" evidence="14">
    <location>
        <begin position="287"/>
        <end position="318"/>
    </location>
</feature>
<feature type="region of interest" description="Disordered" evidence="15">
    <location>
        <begin position="1"/>
        <end position="40"/>
    </location>
</feature>
<evidence type="ECO:0000256" key="6">
    <source>
        <dbReference type="ARBA" id="ARBA00022679"/>
    </source>
</evidence>
<dbReference type="OrthoDB" id="292747at2759"/>
<dbReference type="Pfam" id="PF02815">
    <property type="entry name" value="MIR"/>
    <property type="match status" value="1"/>
</dbReference>
<comment type="catalytic activity">
    <reaction evidence="12 14">
        <text>a di-trans,poly-cis-dolichyl beta-D-mannosyl phosphate + L-threonyl-[protein] = 3-O-(alpha-D-mannosyl)-L-threonyl-[protein] + a di-trans,poly-cis-dolichyl phosphate + H(+)</text>
        <dbReference type="Rhea" id="RHEA:53396"/>
        <dbReference type="Rhea" id="RHEA-COMP:11060"/>
        <dbReference type="Rhea" id="RHEA-COMP:13547"/>
        <dbReference type="Rhea" id="RHEA-COMP:19498"/>
        <dbReference type="Rhea" id="RHEA-COMP:19501"/>
        <dbReference type="ChEBI" id="CHEBI:15378"/>
        <dbReference type="ChEBI" id="CHEBI:30013"/>
        <dbReference type="ChEBI" id="CHEBI:57683"/>
        <dbReference type="ChEBI" id="CHEBI:58211"/>
        <dbReference type="ChEBI" id="CHEBI:137323"/>
        <dbReference type="EC" id="2.4.1.109"/>
    </reaction>
</comment>
<feature type="transmembrane region" description="Helical" evidence="14">
    <location>
        <begin position="804"/>
        <end position="821"/>
    </location>
</feature>
<proteinExistence type="inferred from homology"/>
<dbReference type="InterPro" id="IPR032421">
    <property type="entry name" value="PMT_4TMC"/>
</dbReference>
<keyword evidence="18" id="KW-1185">Reference proteome</keyword>
<gene>
    <name evidence="17" type="ORF">MSYG_2424</name>
</gene>
<feature type="domain" description="MIR" evidence="16">
    <location>
        <begin position="465"/>
        <end position="521"/>
    </location>
</feature>
<dbReference type="SMART" id="SM00472">
    <property type="entry name" value="MIR"/>
    <property type="match status" value="3"/>
</dbReference>
<evidence type="ECO:0000313" key="17">
    <source>
        <dbReference type="EMBL" id="SHO78082.1"/>
    </source>
</evidence>
<dbReference type="InterPro" id="IPR036300">
    <property type="entry name" value="MIR_dom_sf"/>
</dbReference>
<dbReference type="EC" id="2.4.1.109" evidence="4 14"/>
<feature type="domain" description="MIR" evidence="16">
    <location>
        <begin position="532"/>
        <end position="590"/>
    </location>
</feature>
<evidence type="ECO:0000256" key="10">
    <source>
        <dbReference type="ARBA" id="ARBA00022989"/>
    </source>
</evidence>
<evidence type="ECO:0000256" key="15">
    <source>
        <dbReference type="SAM" id="MobiDB-lite"/>
    </source>
</evidence>
<evidence type="ECO:0000256" key="5">
    <source>
        <dbReference type="ARBA" id="ARBA00022676"/>
    </source>
</evidence>
<evidence type="ECO:0000256" key="3">
    <source>
        <dbReference type="ARBA" id="ARBA00007222"/>
    </source>
</evidence>
<keyword evidence="10 14" id="KW-1133">Transmembrane helix</keyword>
<dbReference type="PROSITE" id="PS50919">
    <property type="entry name" value="MIR"/>
    <property type="match status" value="3"/>
</dbReference>
<dbReference type="Proteomes" id="UP000186303">
    <property type="component" value="Chromosome 3"/>
</dbReference>
<dbReference type="AlphaFoldDB" id="A0A1M8A6I8"/>
<comment type="function">
    <text evidence="14">Transfers mannose from Dol-P-mannose to Ser or Thr residues on proteins.</text>
</comment>
<dbReference type="STRING" id="1230383.A0A1M8A6I8"/>
<dbReference type="OMA" id="MCGWDDN"/>
<feature type="transmembrane region" description="Helical" evidence="14">
    <location>
        <begin position="703"/>
        <end position="725"/>
    </location>
</feature>
<feature type="transmembrane region" description="Helical" evidence="14">
    <location>
        <begin position="669"/>
        <end position="691"/>
    </location>
</feature>
<dbReference type="PANTHER" id="PTHR10050">
    <property type="entry name" value="DOLICHYL-PHOSPHATE-MANNOSE--PROTEIN MANNOSYLTRANSFERASE"/>
    <property type="match status" value="1"/>
</dbReference>
<evidence type="ECO:0000313" key="18">
    <source>
        <dbReference type="Proteomes" id="UP000186303"/>
    </source>
</evidence>
<feature type="transmembrane region" description="Helical" evidence="14">
    <location>
        <begin position="250"/>
        <end position="275"/>
    </location>
</feature>
<dbReference type="InterPro" id="IPR027005">
    <property type="entry name" value="PMT-like"/>
</dbReference>
<evidence type="ECO:0000256" key="11">
    <source>
        <dbReference type="ARBA" id="ARBA00023136"/>
    </source>
</evidence>
<dbReference type="PANTHER" id="PTHR10050:SF46">
    <property type="entry name" value="PROTEIN O-MANNOSYL-TRANSFERASE 2"/>
    <property type="match status" value="1"/>
</dbReference>
<feature type="region of interest" description="Disordered" evidence="15">
    <location>
        <begin position="485"/>
        <end position="506"/>
    </location>
</feature>
<comment type="pathway">
    <text evidence="2 14">Protein modification; protein glycosylation.</text>
</comment>
<dbReference type="Gene3D" id="2.80.10.50">
    <property type="match status" value="1"/>
</dbReference>
<keyword evidence="9 14" id="KW-0256">Endoplasmic reticulum</keyword>
<dbReference type="EMBL" id="LT671823">
    <property type="protein sequence ID" value="SHO78082.1"/>
    <property type="molecule type" value="Genomic_DNA"/>
</dbReference>
<dbReference type="VEuPathDB" id="FungiDB:MSYG_2424"/>
<feature type="transmembrane region" description="Helical" evidence="14">
    <location>
        <begin position="208"/>
        <end position="230"/>
    </location>
</feature>
<comment type="subcellular location">
    <subcellularLocation>
        <location evidence="1 14">Endoplasmic reticulum membrane</location>
        <topology evidence="1 14">Multi-pass membrane protein</topology>
    </subcellularLocation>
</comment>
<keyword evidence="5 14" id="KW-0328">Glycosyltransferase</keyword>